<dbReference type="InterPro" id="IPR017938">
    <property type="entry name" value="Riboflavin_synthase-like_b-brl"/>
</dbReference>
<feature type="transmembrane region" description="Helical" evidence="7">
    <location>
        <begin position="528"/>
        <end position="551"/>
    </location>
</feature>
<feature type="transmembrane region" description="Helical" evidence="7">
    <location>
        <begin position="563"/>
        <end position="584"/>
    </location>
</feature>
<evidence type="ECO:0000256" key="1">
    <source>
        <dbReference type="ARBA" id="ARBA00004141"/>
    </source>
</evidence>
<keyword evidence="4" id="KW-0560">Oxidoreductase</keyword>
<feature type="transmembrane region" description="Helical" evidence="7">
    <location>
        <begin position="144"/>
        <end position="163"/>
    </location>
</feature>
<dbReference type="InterPro" id="IPR039261">
    <property type="entry name" value="FNR_nucleotide-bd"/>
</dbReference>
<reference evidence="9" key="1">
    <citation type="submission" date="2014-05" db="EMBL/GenBank/DDBJ databases">
        <title>The transcriptome of the halophilic microalga Tetraselmis sp. GSL018 isolated from the Great Salt Lake, Utah.</title>
        <authorList>
            <person name="Jinkerson R.E."/>
            <person name="D'Adamo S."/>
            <person name="Posewitz M.C."/>
        </authorList>
    </citation>
    <scope>NUCLEOTIDE SEQUENCE</scope>
    <source>
        <strain evidence="9">GSL018</strain>
    </source>
</reference>
<dbReference type="GO" id="GO:0005886">
    <property type="term" value="C:plasma membrane"/>
    <property type="evidence" value="ECO:0007669"/>
    <property type="project" value="TreeGrafter"/>
</dbReference>
<dbReference type="InterPro" id="IPR013130">
    <property type="entry name" value="Fe3_Rdtase_TM_dom"/>
</dbReference>
<evidence type="ECO:0000256" key="4">
    <source>
        <dbReference type="ARBA" id="ARBA00023002"/>
    </source>
</evidence>
<feature type="transmembrane region" description="Helical" evidence="7">
    <location>
        <begin position="258"/>
        <end position="275"/>
    </location>
</feature>
<evidence type="ECO:0000256" key="3">
    <source>
        <dbReference type="ARBA" id="ARBA00022989"/>
    </source>
</evidence>
<dbReference type="PRINTS" id="PR00410">
    <property type="entry name" value="PHEHYDRXLASE"/>
</dbReference>
<dbReference type="GO" id="GO:0016491">
    <property type="term" value="F:oxidoreductase activity"/>
    <property type="evidence" value="ECO:0007669"/>
    <property type="project" value="UniProtKB-KW"/>
</dbReference>
<gene>
    <name evidence="9" type="ORF">TSPGSL018_16226</name>
</gene>
<sequence length="802" mass="90536">MQRKQVQPGDVASRPIMCIEGWNNCCPVGEAVSKTDVNEELGAETLLAQPPEEQKRHLRNSTGYISSGPEIAWTSFTERLSFLLCSKPQLVMFMMFHLMASLVVYLHFFSRKWCDLEQVLPRKASNYWQKHTVPPLEFGAMHSLLYQMIMLPLCMCRNLLTYARGTCFNRYLPLDDIISVHKFLGYLMTGQVLVAFLLFVGHFGTLCSWYKSGNEKVDGCAKFTDEIMVTGYVILGLVLVICVTSAFRRKLPYEVFKYVHYLFIPLYGITILHTLDSKGRKGADERSQTWVWLAWPMVLYAADYVWGVLRYKRSIVLEAEVYSEGLVLRLQRPPAFVFRSGQYVRINVPEVSWHEWHPYSISSSPDETEFVELYISTHPGGWTERLRGAVLRDGSGACKSLSVFMDGPHGSTFQNATHHRYLLLVASGTGIAPILALVRHIFHSSRVVEESPEETELQTGASPLQDREGMDSKPCPGPVASVRSGTTVFSAIKGNDDLRGRERHLKIVQYCQSVQQDLMYGQAVRYHFAYAFFVFCAAVDLFLQGISFSVYSLKVEYEWAYRGISCLTTLIVAVRVVNVVFWRVQQSIHDRKVLRSTDSRADAWVLEAPLFALMVYLNYESYKSFSRPSLEHLIASAMMGLYRILWTLANTPLLLQLPGGTRSESTSTVFVRRLSLFWACRPSALMLIGPSLADAVQRLRLRNGRSYLQPYIAVKDASSAEREQVAALLRGTALEGCVHFSEGTGDLIVNDICGSMLGGTDFQGSVGIYYCGAPQLAVQLRRSVMAFRARFSERSFPLVFGS</sequence>
<dbReference type="InterPro" id="IPR013112">
    <property type="entry name" value="FAD-bd_8"/>
</dbReference>
<dbReference type="AlphaFoldDB" id="A0A061RYP4"/>
<feature type="domain" description="FAD-binding FR-type" evidence="8">
    <location>
        <begin position="304"/>
        <end position="415"/>
    </location>
</feature>
<dbReference type="PANTHER" id="PTHR11972:SF153">
    <property type="entry name" value="SUPEROXIDE-GENERATING NADPH OXIDASE HEAVY CHAIN SUBUNIT A"/>
    <property type="match status" value="1"/>
</dbReference>
<dbReference type="InterPro" id="IPR017927">
    <property type="entry name" value="FAD-bd_FR_type"/>
</dbReference>
<dbReference type="PANTHER" id="PTHR11972">
    <property type="entry name" value="NADPH OXIDASE"/>
    <property type="match status" value="1"/>
</dbReference>
<organism evidence="9">
    <name type="scientific">Tetraselmis sp. GSL018</name>
    <dbReference type="NCBI Taxonomy" id="582737"/>
    <lineage>
        <taxon>Eukaryota</taxon>
        <taxon>Viridiplantae</taxon>
        <taxon>Chlorophyta</taxon>
        <taxon>core chlorophytes</taxon>
        <taxon>Chlorodendrophyceae</taxon>
        <taxon>Chlorodendrales</taxon>
        <taxon>Chlorodendraceae</taxon>
        <taxon>Tetraselmis</taxon>
    </lineage>
</organism>
<evidence type="ECO:0000256" key="5">
    <source>
        <dbReference type="ARBA" id="ARBA00023136"/>
    </source>
</evidence>
<evidence type="ECO:0000256" key="2">
    <source>
        <dbReference type="ARBA" id="ARBA00022692"/>
    </source>
</evidence>
<keyword evidence="2 7" id="KW-0812">Transmembrane</keyword>
<dbReference type="Gene3D" id="3.40.50.80">
    <property type="entry name" value="Nucleotide-binding domain of ferredoxin-NADP reductase (FNR) module"/>
    <property type="match status" value="1"/>
</dbReference>
<dbReference type="SUPFAM" id="SSF63380">
    <property type="entry name" value="Riboflavin synthase domain-like"/>
    <property type="match status" value="1"/>
</dbReference>
<evidence type="ECO:0000259" key="8">
    <source>
        <dbReference type="PROSITE" id="PS51384"/>
    </source>
</evidence>
<dbReference type="Pfam" id="PF01794">
    <property type="entry name" value="Ferric_reduct"/>
    <property type="match status" value="1"/>
</dbReference>
<feature type="transmembrane region" description="Helical" evidence="7">
    <location>
        <begin position="90"/>
        <end position="108"/>
    </location>
</feature>
<dbReference type="Pfam" id="PF08022">
    <property type="entry name" value="FAD_binding_8"/>
    <property type="match status" value="1"/>
</dbReference>
<dbReference type="PROSITE" id="PS51384">
    <property type="entry name" value="FAD_FR"/>
    <property type="match status" value="1"/>
</dbReference>
<evidence type="ECO:0000256" key="7">
    <source>
        <dbReference type="SAM" id="Phobius"/>
    </source>
</evidence>
<feature type="region of interest" description="Disordered" evidence="6">
    <location>
        <begin position="450"/>
        <end position="478"/>
    </location>
</feature>
<evidence type="ECO:0000256" key="6">
    <source>
        <dbReference type="SAM" id="MobiDB-lite"/>
    </source>
</evidence>
<accession>A0A061RYP4</accession>
<proteinExistence type="predicted"/>
<dbReference type="InterPro" id="IPR050369">
    <property type="entry name" value="RBOH/FRE"/>
</dbReference>
<comment type="subcellular location">
    <subcellularLocation>
        <location evidence="1">Membrane</location>
        <topology evidence="1">Multi-pass membrane protein</topology>
    </subcellularLocation>
</comment>
<keyword evidence="3 7" id="KW-1133">Transmembrane helix</keyword>
<dbReference type="CDD" id="cd06186">
    <property type="entry name" value="NOX_Duox_like_FAD_NADP"/>
    <property type="match status" value="1"/>
</dbReference>
<feature type="transmembrane region" description="Helical" evidence="7">
    <location>
        <begin position="290"/>
        <end position="309"/>
    </location>
</feature>
<dbReference type="EMBL" id="GBEZ01007440">
    <property type="protein sequence ID" value="JAC78022.1"/>
    <property type="molecule type" value="Transcribed_RNA"/>
</dbReference>
<name>A0A061RYP4_9CHLO</name>
<feature type="transmembrane region" description="Helical" evidence="7">
    <location>
        <begin position="227"/>
        <end position="246"/>
    </location>
</feature>
<evidence type="ECO:0000313" key="9">
    <source>
        <dbReference type="EMBL" id="JAC78022.1"/>
    </source>
</evidence>
<dbReference type="SUPFAM" id="SSF52343">
    <property type="entry name" value="Ferredoxin reductase-like, C-terminal NADP-linked domain"/>
    <property type="match status" value="1"/>
</dbReference>
<keyword evidence="5 7" id="KW-0472">Membrane</keyword>
<dbReference type="Gene3D" id="2.40.30.10">
    <property type="entry name" value="Translation factors"/>
    <property type="match status" value="1"/>
</dbReference>
<feature type="transmembrane region" description="Helical" evidence="7">
    <location>
        <begin position="183"/>
        <end position="204"/>
    </location>
</feature>
<protein>
    <submittedName>
        <fullName evidence="9">Family transporter: nadph oxidase-like protein</fullName>
    </submittedName>
</protein>